<evidence type="ECO:0000256" key="4">
    <source>
        <dbReference type="ARBA" id="ARBA00022984"/>
    </source>
</evidence>
<sequence>MARKTTRALMAAAAAAAVLLTACGQPVQQPTAAEPAPVTSTMPEPAAVEPTPTVEPTPEPTPETELTPEPTREPSRTPTAAPTTRQAGKAIMQQGNQSERVKELQARLAQIGWFSGKVTGNYGSETRTAVAGFQRKRGLPETGAVDQATWDRLVGMTRKPTADELAGKPKPKPTPTATRTTSKPAATSGSSGERKAQGLDPRCMTGRVICISKKSNKLWWVNDGVVKMTMDARFGTSEFRTREGTFSVQWKSRDHVSNLYHTPMPYALFFSGGQAVHFSPDFAARGYNGGSHGCVNLRSRSGAQTLFNQARVGDKVVVYS</sequence>
<dbReference type="Gene3D" id="2.40.440.10">
    <property type="entry name" value="L,D-transpeptidase catalytic domain-like"/>
    <property type="match status" value="1"/>
</dbReference>
<evidence type="ECO:0000256" key="6">
    <source>
        <dbReference type="PROSITE-ProRule" id="PRU01373"/>
    </source>
</evidence>
<keyword evidence="8" id="KW-0732">Signal</keyword>
<dbReference type="InterPro" id="IPR005490">
    <property type="entry name" value="LD_TPept_cat_dom"/>
</dbReference>
<feature type="region of interest" description="Disordered" evidence="7">
    <location>
        <begin position="159"/>
        <end position="199"/>
    </location>
</feature>
<feature type="compositionally biased region" description="Low complexity" evidence="7">
    <location>
        <begin position="175"/>
        <end position="187"/>
    </location>
</feature>
<keyword evidence="3 6" id="KW-0133">Cell shape</keyword>
<dbReference type="PROSITE" id="PS51257">
    <property type="entry name" value="PROKAR_LIPOPROTEIN"/>
    <property type="match status" value="1"/>
</dbReference>
<evidence type="ECO:0000313" key="10">
    <source>
        <dbReference type="EMBL" id="XAN07053.1"/>
    </source>
</evidence>
<protein>
    <submittedName>
        <fullName evidence="10">L,D-transpeptidase family protein</fullName>
    </submittedName>
</protein>
<evidence type="ECO:0000256" key="3">
    <source>
        <dbReference type="ARBA" id="ARBA00022960"/>
    </source>
</evidence>
<name>A0ABZ3FQH2_9ACTN</name>
<feature type="domain" description="L,D-TPase catalytic" evidence="9">
    <location>
        <begin position="207"/>
        <end position="319"/>
    </location>
</feature>
<dbReference type="SUPFAM" id="SSF141523">
    <property type="entry name" value="L,D-transpeptidase catalytic domain-like"/>
    <property type="match status" value="1"/>
</dbReference>
<dbReference type="PANTHER" id="PTHR30582">
    <property type="entry name" value="L,D-TRANSPEPTIDASE"/>
    <property type="match status" value="1"/>
</dbReference>
<dbReference type="CDD" id="cd16913">
    <property type="entry name" value="YkuD_like"/>
    <property type="match status" value="1"/>
</dbReference>
<dbReference type="RefSeq" id="WP_425308507.1">
    <property type="nucleotide sequence ID" value="NZ_CP154795.1"/>
</dbReference>
<organism evidence="10 11">
    <name type="scientific">Ammonicoccus fulvus</name>
    <dbReference type="NCBI Taxonomy" id="3138240"/>
    <lineage>
        <taxon>Bacteria</taxon>
        <taxon>Bacillati</taxon>
        <taxon>Actinomycetota</taxon>
        <taxon>Actinomycetes</taxon>
        <taxon>Propionibacteriales</taxon>
        <taxon>Propionibacteriaceae</taxon>
        <taxon>Ammonicoccus</taxon>
    </lineage>
</organism>
<gene>
    <name evidence="10" type="ORF">AADG42_06995</name>
</gene>
<dbReference type="PROSITE" id="PS52029">
    <property type="entry name" value="LD_TPASE"/>
    <property type="match status" value="1"/>
</dbReference>
<dbReference type="PANTHER" id="PTHR30582:SF33">
    <property type="entry name" value="EXPORTED PROTEIN"/>
    <property type="match status" value="1"/>
</dbReference>
<evidence type="ECO:0000259" key="9">
    <source>
        <dbReference type="PROSITE" id="PS52029"/>
    </source>
</evidence>
<dbReference type="InterPro" id="IPR002477">
    <property type="entry name" value="Peptidoglycan-bd-like"/>
</dbReference>
<feature type="active site" description="Nucleophile" evidence="6">
    <location>
        <position position="294"/>
    </location>
</feature>
<feature type="chain" id="PRO_5046371163" evidence="8">
    <location>
        <begin position="25"/>
        <end position="320"/>
    </location>
</feature>
<evidence type="ECO:0000256" key="1">
    <source>
        <dbReference type="ARBA" id="ARBA00004752"/>
    </source>
</evidence>
<evidence type="ECO:0000256" key="7">
    <source>
        <dbReference type="SAM" id="MobiDB-lite"/>
    </source>
</evidence>
<feature type="signal peptide" evidence="8">
    <location>
        <begin position="1"/>
        <end position="24"/>
    </location>
</feature>
<dbReference type="InterPro" id="IPR038063">
    <property type="entry name" value="Transpep_catalytic_dom"/>
</dbReference>
<dbReference type="InterPro" id="IPR036366">
    <property type="entry name" value="PGBDSf"/>
</dbReference>
<feature type="compositionally biased region" description="Low complexity" evidence="7">
    <location>
        <begin position="43"/>
        <end position="52"/>
    </location>
</feature>
<comment type="pathway">
    <text evidence="1 6">Cell wall biogenesis; peptidoglycan biosynthesis.</text>
</comment>
<dbReference type="InterPro" id="IPR036365">
    <property type="entry name" value="PGBD-like_sf"/>
</dbReference>
<proteinExistence type="predicted"/>
<accession>A0ABZ3FQH2</accession>
<evidence type="ECO:0000256" key="2">
    <source>
        <dbReference type="ARBA" id="ARBA00022679"/>
    </source>
</evidence>
<dbReference type="SUPFAM" id="SSF47090">
    <property type="entry name" value="PGBD-like"/>
    <property type="match status" value="1"/>
</dbReference>
<feature type="region of interest" description="Disordered" evidence="7">
    <location>
        <begin position="26"/>
        <end position="101"/>
    </location>
</feature>
<keyword evidence="11" id="KW-1185">Reference proteome</keyword>
<dbReference type="EMBL" id="CP154795">
    <property type="protein sequence ID" value="XAN07053.1"/>
    <property type="molecule type" value="Genomic_DNA"/>
</dbReference>
<dbReference type="InterPro" id="IPR050979">
    <property type="entry name" value="LD-transpeptidase"/>
</dbReference>
<evidence type="ECO:0000256" key="5">
    <source>
        <dbReference type="ARBA" id="ARBA00023316"/>
    </source>
</evidence>
<reference evidence="10 11" key="1">
    <citation type="submission" date="2024-04" db="EMBL/GenBank/DDBJ databases">
        <title>Isolation of an actinomycete strain from pig manure.</title>
        <authorList>
            <person name="Gong T."/>
            <person name="Yu Z."/>
            <person name="An M."/>
            <person name="Wei C."/>
            <person name="Yang W."/>
            <person name="Liu L."/>
        </authorList>
    </citation>
    <scope>NUCLEOTIDE SEQUENCE [LARGE SCALE GENOMIC DNA]</scope>
    <source>
        <strain evidence="10 11">ZF39</strain>
    </source>
</reference>
<dbReference type="Pfam" id="PF03734">
    <property type="entry name" value="YkuD"/>
    <property type="match status" value="1"/>
</dbReference>
<dbReference type="Proteomes" id="UP001442841">
    <property type="component" value="Chromosome"/>
</dbReference>
<dbReference type="Pfam" id="PF01471">
    <property type="entry name" value="PG_binding_1"/>
    <property type="match status" value="1"/>
</dbReference>
<evidence type="ECO:0000256" key="8">
    <source>
        <dbReference type="SAM" id="SignalP"/>
    </source>
</evidence>
<feature type="active site" description="Proton donor/acceptor" evidence="6">
    <location>
        <position position="277"/>
    </location>
</feature>
<keyword evidence="2" id="KW-0808">Transferase</keyword>
<evidence type="ECO:0000313" key="11">
    <source>
        <dbReference type="Proteomes" id="UP001442841"/>
    </source>
</evidence>
<keyword evidence="5 6" id="KW-0961">Cell wall biogenesis/degradation</keyword>
<keyword evidence="4 6" id="KW-0573">Peptidoglycan synthesis</keyword>
<dbReference type="Gene3D" id="1.10.101.10">
    <property type="entry name" value="PGBD-like superfamily/PGBD"/>
    <property type="match status" value="1"/>
</dbReference>